<comment type="cofactor">
    <cofactor evidence="1 4">
        <name>thiamine diphosphate</name>
        <dbReference type="ChEBI" id="CHEBI:58937"/>
    </cofactor>
</comment>
<evidence type="ECO:0000313" key="7">
    <source>
        <dbReference type="Proteomes" id="UP001341840"/>
    </source>
</evidence>
<evidence type="ECO:0000256" key="1">
    <source>
        <dbReference type="ARBA" id="ARBA00001964"/>
    </source>
</evidence>
<comment type="catalytic activity">
    <reaction evidence="4">
        <text>N(6)-[(R)-lipoyl]-L-lysyl-[protein] + pyruvate + H(+) = N(6)-[(R)-S(8)-acetyldihydrolipoyl]-L-lysyl-[protein] + CO2</text>
        <dbReference type="Rhea" id="RHEA:19189"/>
        <dbReference type="Rhea" id="RHEA-COMP:10474"/>
        <dbReference type="Rhea" id="RHEA-COMP:10478"/>
        <dbReference type="ChEBI" id="CHEBI:15361"/>
        <dbReference type="ChEBI" id="CHEBI:15378"/>
        <dbReference type="ChEBI" id="CHEBI:16526"/>
        <dbReference type="ChEBI" id="CHEBI:83099"/>
        <dbReference type="ChEBI" id="CHEBI:83111"/>
        <dbReference type="EC" id="1.2.4.1"/>
    </reaction>
</comment>
<dbReference type="EMBL" id="JASCZI010060584">
    <property type="protein sequence ID" value="MED6134273.1"/>
    <property type="molecule type" value="Genomic_DNA"/>
</dbReference>
<dbReference type="Proteomes" id="UP001341840">
    <property type="component" value="Unassembled WGS sequence"/>
</dbReference>
<proteinExistence type="predicted"/>
<feature type="domain" description="Transketolase-like pyrimidine-binding" evidence="5">
    <location>
        <begin position="26"/>
        <end position="111"/>
    </location>
</feature>
<sequence>MLRAIRHKSIHPAFCAFRAFSSAAKEMTVRDALNTALDEEMSADPKVFLMGEEVGEYQGAYKITKGLLDKYGPERVLDTPITEAGFTGIGVGAAYYGLRPVVEFMTFNFSMQF</sequence>
<dbReference type="InterPro" id="IPR029061">
    <property type="entry name" value="THDP-binding"/>
</dbReference>
<evidence type="ECO:0000259" key="5">
    <source>
        <dbReference type="Pfam" id="PF02779"/>
    </source>
</evidence>
<keyword evidence="3 4" id="KW-0786">Thiamine pyrophosphate</keyword>
<dbReference type="InterPro" id="IPR027110">
    <property type="entry name" value="PDHB_mito-type"/>
</dbReference>
<dbReference type="Gene3D" id="3.40.50.970">
    <property type="match status" value="1"/>
</dbReference>
<comment type="caution">
    <text evidence="6">The sequence shown here is derived from an EMBL/GenBank/DDBJ whole genome shotgun (WGS) entry which is preliminary data.</text>
</comment>
<keyword evidence="4" id="KW-0670">Pyruvate</keyword>
<comment type="function">
    <text evidence="4">The pyruvate dehydrogenase complex catalyzes the overall conversion of pyruvate to acetyl-CoA and CO2.</text>
</comment>
<name>A0ABU6SER0_9FABA</name>
<evidence type="ECO:0000313" key="6">
    <source>
        <dbReference type="EMBL" id="MED6134273.1"/>
    </source>
</evidence>
<dbReference type="Pfam" id="PF02779">
    <property type="entry name" value="Transket_pyr"/>
    <property type="match status" value="1"/>
</dbReference>
<dbReference type="PANTHER" id="PTHR11624">
    <property type="entry name" value="DEHYDROGENASE RELATED"/>
    <property type="match status" value="1"/>
</dbReference>
<organism evidence="6 7">
    <name type="scientific">Stylosanthes scabra</name>
    <dbReference type="NCBI Taxonomy" id="79078"/>
    <lineage>
        <taxon>Eukaryota</taxon>
        <taxon>Viridiplantae</taxon>
        <taxon>Streptophyta</taxon>
        <taxon>Embryophyta</taxon>
        <taxon>Tracheophyta</taxon>
        <taxon>Spermatophyta</taxon>
        <taxon>Magnoliopsida</taxon>
        <taxon>eudicotyledons</taxon>
        <taxon>Gunneridae</taxon>
        <taxon>Pentapetalae</taxon>
        <taxon>rosids</taxon>
        <taxon>fabids</taxon>
        <taxon>Fabales</taxon>
        <taxon>Fabaceae</taxon>
        <taxon>Papilionoideae</taxon>
        <taxon>50 kb inversion clade</taxon>
        <taxon>dalbergioids sensu lato</taxon>
        <taxon>Dalbergieae</taxon>
        <taxon>Pterocarpus clade</taxon>
        <taxon>Stylosanthes</taxon>
    </lineage>
</organism>
<dbReference type="PANTHER" id="PTHR11624:SF96">
    <property type="entry name" value="PYRUVATE DEHYDROGENASE E1 COMPONENT SUBUNIT BETA, MITOCHONDRIAL"/>
    <property type="match status" value="1"/>
</dbReference>
<evidence type="ECO:0000256" key="4">
    <source>
        <dbReference type="RuleBase" id="RU364074"/>
    </source>
</evidence>
<keyword evidence="7" id="KW-1185">Reference proteome</keyword>
<dbReference type="InterPro" id="IPR005475">
    <property type="entry name" value="Transketolase-like_Pyr-bd"/>
</dbReference>
<evidence type="ECO:0000256" key="2">
    <source>
        <dbReference type="ARBA" id="ARBA00023002"/>
    </source>
</evidence>
<protein>
    <recommendedName>
        <fullName evidence="4">Pyruvate dehydrogenase E1 component subunit beta</fullName>
        <ecNumber evidence="4">1.2.4.1</ecNumber>
    </recommendedName>
</protein>
<reference evidence="6 7" key="1">
    <citation type="journal article" date="2023" name="Plants (Basel)">
        <title>Bridging the Gap: Combining Genomics and Transcriptomics Approaches to Understand Stylosanthes scabra, an Orphan Legume from the Brazilian Caatinga.</title>
        <authorList>
            <person name="Ferreira-Neto J.R.C."/>
            <person name="da Silva M.D."/>
            <person name="Binneck E."/>
            <person name="de Melo N.F."/>
            <person name="da Silva R.H."/>
            <person name="de Melo A.L.T.M."/>
            <person name="Pandolfi V."/>
            <person name="Bustamante F.O."/>
            <person name="Brasileiro-Vidal A.C."/>
            <person name="Benko-Iseppon A.M."/>
        </authorList>
    </citation>
    <scope>NUCLEOTIDE SEQUENCE [LARGE SCALE GENOMIC DNA]</scope>
    <source>
        <tissue evidence="6">Leaves</tissue>
    </source>
</reference>
<dbReference type="EC" id="1.2.4.1" evidence="4"/>
<gene>
    <name evidence="6" type="ORF">PIB30_035440</name>
</gene>
<keyword evidence="2 4" id="KW-0560">Oxidoreductase</keyword>
<accession>A0ABU6SER0</accession>
<dbReference type="SUPFAM" id="SSF52518">
    <property type="entry name" value="Thiamin diphosphate-binding fold (THDP-binding)"/>
    <property type="match status" value="1"/>
</dbReference>
<evidence type="ECO:0000256" key="3">
    <source>
        <dbReference type="ARBA" id="ARBA00023052"/>
    </source>
</evidence>